<dbReference type="Gene3D" id="3.40.50.1110">
    <property type="entry name" value="SGNH hydrolase"/>
    <property type="match status" value="1"/>
</dbReference>
<evidence type="ECO:0000259" key="1">
    <source>
        <dbReference type="Pfam" id="PF13472"/>
    </source>
</evidence>
<reference evidence="2 3" key="1">
    <citation type="journal article" date="2017" name="Front. Microbiol.">
        <title>Global Survey and Genome Exploration of Bacteriophages Infecting the Lactic Acid Bacterium Streptococcus thermophilus.</title>
        <authorList>
            <person name="McDonnell B."/>
            <person name="Mahony J."/>
            <person name="Hanemaaijer L."/>
            <person name="Neve H."/>
            <person name="Noben J.-P."/>
            <person name="Lugli G.A."/>
            <person name="Ventura M."/>
            <person name="Kouwen T.R."/>
            <person name="van Sinderen D."/>
        </authorList>
    </citation>
    <scope>NUCLEOTIDE SEQUENCE [LARGE SCALE GENOMIC DNA]</scope>
</reference>
<keyword evidence="3" id="KW-1185">Reference proteome</keyword>
<feature type="domain" description="SGNH hydrolase-type esterase" evidence="1">
    <location>
        <begin position="513"/>
        <end position="698"/>
    </location>
</feature>
<accession>A0A286QMM0</accession>
<organism evidence="2 3">
    <name type="scientific">Streptococcus phage P0092</name>
    <dbReference type="NCBI Taxonomy" id="1971411"/>
    <lineage>
        <taxon>Viruses</taxon>
        <taxon>Duplodnaviria</taxon>
        <taxon>Heunggongvirae</taxon>
        <taxon>Uroviricota</taxon>
        <taxon>Caudoviricetes</taxon>
        <taxon>Aliceevansviridae</taxon>
        <taxon>Vansinderenvirus</taxon>
        <taxon>Vansinderenvirus P0092</taxon>
    </lineage>
</organism>
<dbReference type="InterPro" id="IPR036514">
    <property type="entry name" value="SGNH_hydro_sf"/>
</dbReference>
<dbReference type="InterPro" id="IPR051532">
    <property type="entry name" value="Ester_Hydrolysis_Enzymes"/>
</dbReference>
<dbReference type="CDD" id="cd00229">
    <property type="entry name" value="SGNH_hydrolase"/>
    <property type="match status" value="1"/>
</dbReference>
<dbReference type="EMBL" id="KY705252">
    <property type="protein sequence ID" value="ARU13020.1"/>
    <property type="molecule type" value="Genomic_DNA"/>
</dbReference>
<dbReference type="SUPFAM" id="SSF52266">
    <property type="entry name" value="SGNH hydrolase"/>
    <property type="match status" value="1"/>
</dbReference>
<keyword evidence="2" id="KW-0675">Receptor</keyword>
<evidence type="ECO:0000313" key="3">
    <source>
        <dbReference type="Proteomes" id="UP000221114"/>
    </source>
</evidence>
<name>A0A286QMM0_9CAUD</name>
<protein>
    <submittedName>
        <fullName evidence="2">Antireceptor</fullName>
    </submittedName>
</protein>
<sequence length="821" mass="92110">MQQTEAEGRLNLYDDVTPLEKTKNINVLTAAIRKKTRGADVREAIATSIETTYADSIANGNTNMEVAKARGTYNTLGDRLENFDTEIRNIVSCSPKGIYANLSELQSAKPNGDSGIYLTTDNGHWYYYANGWKDGGMYQAAGIADGSVKFSSIDKKDFNVQFDPKLKVVYKPNLNSWMNADNPTENATKIYMIPFRGAGKVTVSFYGSLFPGVKSQIKLVKKATNSSNYCVSLNEKTITETTEGGYTTITFNHPVPKGEYFIAFCGINFRWNFGYSYWLESSSGYNQSIFLQRKTENRCIDAVIACDFSVDSSGEKLLDENMHFDSGIFSFHTEPILYIPNYELPIGTKSIILGTKNNTPVFIFRKNENNTFEKIKQIYTEEIGEGARYRKYFLDIVAEKDMYVGVFGNVYYDTSGDVSAKKGHFEKDISASDSENIGSMYFNPHTNIHMVPILYYDENLINVAQKNANSFEEINGSLIDITNKINKINKKTITLTNIIRKMKRGNAVTISLYGDSTYYGHKSGAVPLGTRTSEPVSESLQKYLRAYFLNENITVNNYATNGRQAQQDSDDWDTKMANDKADVIFINFGINDSNSGKTAETFYSQMETLVQGALKTNKAVILETANQVLTFDKGSQGMGDYTKAFNIKEFVDVTRQLVKSYNIYLLDGYKRSLSYINEFFNPTIALPDGMHPSDDMYKYKAVQMMSMFTNTSFSKLKSGQTLSILEANFNTTTPNSVADSSSKFGFKYTVKDISVSFGLEKQSDIKIYIKSTASMKVYVNGLDTQYISSDGYIVIKNIHSNDVFIQITSDEATDVYGLEVV</sequence>
<dbReference type="PANTHER" id="PTHR30383">
    <property type="entry name" value="THIOESTERASE 1/PROTEASE 1/LYSOPHOSPHOLIPASE L1"/>
    <property type="match status" value="1"/>
</dbReference>
<dbReference type="Pfam" id="PF13472">
    <property type="entry name" value="Lipase_GDSL_2"/>
    <property type="match status" value="1"/>
</dbReference>
<dbReference type="Proteomes" id="UP000221114">
    <property type="component" value="Segment"/>
</dbReference>
<gene>
    <name evidence="2" type="ORF">P0092_18</name>
</gene>
<dbReference type="InterPro" id="IPR013830">
    <property type="entry name" value="SGNH_hydro"/>
</dbReference>
<proteinExistence type="predicted"/>
<evidence type="ECO:0000313" key="2">
    <source>
        <dbReference type="EMBL" id="ARU13020.1"/>
    </source>
</evidence>